<dbReference type="PANTHER" id="PTHR30157:SF0">
    <property type="entry name" value="NADPH-DEPENDENT FERRIC-CHELATE REDUCTASE"/>
    <property type="match status" value="1"/>
</dbReference>
<protein>
    <submittedName>
        <fullName evidence="3">NADPH-dependent ferric siderophore reductase</fullName>
    </submittedName>
</protein>
<dbReference type="InterPro" id="IPR039261">
    <property type="entry name" value="FNR_nucleotide-bd"/>
</dbReference>
<sequence>METSNEIKRPKSICMNTVVCGIQETAPHLRRISLKHELLKQIGPLAPGGHFKVFIPSTKDGQAFLPDMSSGRAVWPNEKIKPHIRTYTVRSLDRITGILDVEFVLHGDIGPGSAWAGNASIGDSLGIGIKLSGKIREPSDWYLFAGDETALPAISAMLENLPAETTGLALLEVERETDTFYINTKGAIDICWLFRNGVPPEQSDLILYSVKNLVLPESALKSRYAWIAGEENMVRIMRKYAIEQLGLNREELHATVYWKAGFSEDDYHQIRRAQ</sequence>
<dbReference type="InterPro" id="IPR017927">
    <property type="entry name" value="FAD-bd_FR_type"/>
</dbReference>
<dbReference type="Pfam" id="PF04954">
    <property type="entry name" value="SIP"/>
    <property type="match status" value="1"/>
</dbReference>
<dbReference type="Gene3D" id="2.40.30.10">
    <property type="entry name" value="Translation factors"/>
    <property type="match status" value="1"/>
</dbReference>
<dbReference type="Gene3D" id="3.40.50.80">
    <property type="entry name" value="Nucleotide-binding domain of ferredoxin-NADP reductase (FNR) module"/>
    <property type="match status" value="1"/>
</dbReference>
<dbReference type="PANTHER" id="PTHR30157">
    <property type="entry name" value="FERRIC REDUCTASE, NADPH-DEPENDENT"/>
    <property type="match status" value="1"/>
</dbReference>
<reference evidence="3 4" key="1">
    <citation type="submission" date="2020-08" db="EMBL/GenBank/DDBJ databases">
        <title>Genomic Encyclopedia of Type Strains, Phase IV (KMG-V): Genome sequencing to study the core and pangenomes of soil and plant-associated prokaryotes.</title>
        <authorList>
            <person name="Whitman W."/>
        </authorList>
    </citation>
    <scope>NUCLEOTIDE SEQUENCE [LARGE SCALE GENOMIC DNA]</scope>
    <source>
        <strain evidence="3 4">ANJLi2</strain>
    </source>
</reference>
<dbReference type="EMBL" id="JACHCB010000001">
    <property type="protein sequence ID" value="MBB6107661.1"/>
    <property type="molecule type" value="Genomic_DNA"/>
</dbReference>
<comment type="similarity">
    <text evidence="1">Belongs to the SIP oxidoreductase family.</text>
</comment>
<dbReference type="Pfam" id="PF08021">
    <property type="entry name" value="FAD_binding_9"/>
    <property type="match status" value="1"/>
</dbReference>
<evidence type="ECO:0000313" key="3">
    <source>
        <dbReference type="EMBL" id="MBB6107661.1"/>
    </source>
</evidence>
<dbReference type="InterPro" id="IPR013113">
    <property type="entry name" value="SIP_FAD-bd"/>
</dbReference>
<dbReference type="InterPro" id="IPR039374">
    <property type="entry name" value="SIP_fam"/>
</dbReference>
<evidence type="ECO:0000313" key="4">
    <source>
        <dbReference type="Proteomes" id="UP000541583"/>
    </source>
</evidence>
<keyword evidence="4" id="KW-1185">Reference proteome</keyword>
<evidence type="ECO:0000259" key="2">
    <source>
        <dbReference type="PROSITE" id="PS51384"/>
    </source>
</evidence>
<comment type="caution">
    <text evidence="3">The sequence shown here is derived from an EMBL/GenBank/DDBJ whole genome shotgun (WGS) entry which is preliminary data.</text>
</comment>
<dbReference type="Proteomes" id="UP000541583">
    <property type="component" value="Unassembled WGS sequence"/>
</dbReference>
<dbReference type="CDD" id="cd06193">
    <property type="entry name" value="siderophore_interacting"/>
    <property type="match status" value="1"/>
</dbReference>
<evidence type="ECO:0000256" key="1">
    <source>
        <dbReference type="ARBA" id="ARBA00035644"/>
    </source>
</evidence>
<dbReference type="InterPro" id="IPR007037">
    <property type="entry name" value="SIP_rossman_dom"/>
</dbReference>
<feature type="domain" description="FAD-binding FR-type" evidence="2">
    <location>
        <begin position="11"/>
        <end position="138"/>
    </location>
</feature>
<accession>A0ABR6PD78</accession>
<dbReference type="RefSeq" id="WP_076369903.1">
    <property type="nucleotide sequence ID" value="NZ_FTMG01000001.1"/>
</dbReference>
<name>A0ABR6PD78_9SPHI</name>
<proteinExistence type="inferred from homology"/>
<organism evidence="3 4">
    <name type="scientific">Mucilaginibacter lappiensis</name>
    <dbReference type="NCBI Taxonomy" id="354630"/>
    <lineage>
        <taxon>Bacteria</taxon>
        <taxon>Pseudomonadati</taxon>
        <taxon>Bacteroidota</taxon>
        <taxon>Sphingobacteriia</taxon>
        <taxon>Sphingobacteriales</taxon>
        <taxon>Sphingobacteriaceae</taxon>
        <taxon>Mucilaginibacter</taxon>
    </lineage>
</organism>
<dbReference type="PROSITE" id="PS51384">
    <property type="entry name" value="FAD_FR"/>
    <property type="match status" value="1"/>
</dbReference>
<gene>
    <name evidence="3" type="ORF">HDF23_000391</name>
</gene>